<organism evidence="1">
    <name type="scientific">Anguilla anguilla</name>
    <name type="common">European freshwater eel</name>
    <name type="synonym">Muraena anguilla</name>
    <dbReference type="NCBI Taxonomy" id="7936"/>
    <lineage>
        <taxon>Eukaryota</taxon>
        <taxon>Metazoa</taxon>
        <taxon>Chordata</taxon>
        <taxon>Craniata</taxon>
        <taxon>Vertebrata</taxon>
        <taxon>Euteleostomi</taxon>
        <taxon>Actinopterygii</taxon>
        <taxon>Neopterygii</taxon>
        <taxon>Teleostei</taxon>
        <taxon>Anguilliformes</taxon>
        <taxon>Anguillidae</taxon>
        <taxon>Anguilla</taxon>
    </lineage>
</organism>
<dbReference type="AlphaFoldDB" id="A0A0E9XL50"/>
<evidence type="ECO:0000313" key="1">
    <source>
        <dbReference type="EMBL" id="JAI03458.1"/>
    </source>
</evidence>
<dbReference type="EMBL" id="GBXM01005120">
    <property type="protein sequence ID" value="JAI03458.1"/>
    <property type="molecule type" value="Transcribed_RNA"/>
</dbReference>
<proteinExistence type="predicted"/>
<protein>
    <submittedName>
        <fullName evidence="1">Uncharacterized protein</fullName>
    </submittedName>
</protein>
<name>A0A0E9XL50_ANGAN</name>
<reference evidence="1" key="1">
    <citation type="submission" date="2014-11" db="EMBL/GenBank/DDBJ databases">
        <authorList>
            <person name="Amaro Gonzalez C."/>
        </authorList>
    </citation>
    <scope>NUCLEOTIDE SEQUENCE</scope>
</reference>
<accession>A0A0E9XL50</accession>
<reference evidence="1" key="2">
    <citation type="journal article" date="2015" name="Fish Shellfish Immunol.">
        <title>Early steps in the European eel (Anguilla anguilla)-Vibrio vulnificus interaction in the gills: Role of the RtxA13 toxin.</title>
        <authorList>
            <person name="Callol A."/>
            <person name="Pajuelo D."/>
            <person name="Ebbesson L."/>
            <person name="Teles M."/>
            <person name="MacKenzie S."/>
            <person name="Amaro C."/>
        </authorList>
    </citation>
    <scope>NUCLEOTIDE SEQUENCE</scope>
</reference>
<sequence>MAVKKDRWHFMLIEPFYNQLFKKKSLSPWCICPSVSFLK</sequence>